<evidence type="ECO:0000256" key="3">
    <source>
        <dbReference type="ARBA" id="ARBA00022801"/>
    </source>
</evidence>
<feature type="active site" description="Charge relay system" evidence="7">
    <location>
        <position position="293"/>
    </location>
</feature>
<feature type="active site" description="Charge relay system" evidence="7">
    <location>
        <position position="289"/>
    </location>
</feature>
<keyword evidence="8" id="KW-0732">Signal</keyword>
<protein>
    <submittedName>
        <fullName evidence="10">Protease</fullName>
    </submittedName>
</protein>
<evidence type="ECO:0000256" key="6">
    <source>
        <dbReference type="ARBA" id="ARBA00023145"/>
    </source>
</evidence>
<organism evidence="10 11">
    <name type="scientific">Xanthomonas citri pv. sesbaniae</name>
    <dbReference type="NCBI Taxonomy" id="473425"/>
    <lineage>
        <taxon>Bacteria</taxon>
        <taxon>Pseudomonadati</taxon>
        <taxon>Pseudomonadota</taxon>
        <taxon>Gammaproteobacteria</taxon>
        <taxon>Lysobacterales</taxon>
        <taxon>Lysobacteraceae</taxon>
        <taxon>Xanthomonas</taxon>
    </lineage>
</organism>
<evidence type="ECO:0000256" key="7">
    <source>
        <dbReference type="PROSITE-ProRule" id="PRU01032"/>
    </source>
</evidence>
<evidence type="ECO:0000259" key="9">
    <source>
        <dbReference type="PROSITE" id="PS51695"/>
    </source>
</evidence>
<dbReference type="PROSITE" id="PS00138">
    <property type="entry name" value="SUBTILASE_SER"/>
    <property type="match status" value="1"/>
</dbReference>
<name>A0AAW4RP22_XANCI</name>
<proteinExistence type="predicted"/>
<dbReference type="InterPro" id="IPR015366">
    <property type="entry name" value="S53_propep"/>
</dbReference>
<feature type="binding site" evidence="7">
    <location>
        <position position="549"/>
    </location>
    <ligand>
        <name>Ca(2+)</name>
        <dbReference type="ChEBI" id="CHEBI:29108"/>
    </ligand>
</feature>
<dbReference type="InterPro" id="IPR023828">
    <property type="entry name" value="Peptidase_S8_Ser-AS"/>
</dbReference>
<evidence type="ECO:0000256" key="2">
    <source>
        <dbReference type="ARBA" id="ARBA00022723"/>
    </source>
</evidence>
<evidence type="ECO:0000256" key="4">
    <source>
        <dbReference type="ARBA" id="ARBA00022825"/>
    </source>
</evidence>
<evidence type="ECO:0000256" key="1">
    <source>
        <dbReference type="ARBA" id="ARBA00022670"/>
    </source>
</evidence>
<keyword evidence="1 7" id="KW-0645">Protease</keyword>
<comment type="cofactor">
    <cofactor evidence="7">
        <name>Ca(2+)</name>
        <dbReference type="ChEBI" id="CHEBI:29108"/>
    </cofactor>
    <text evidence="7">Binds 1 Ca(2+) ion per subunit.</text>
</comment>
<dbReference type="CDD" id="cd04056">
    <property type="entry name" value="Peptidases_S53"/>
    <property type="match status" value="1"/>
</dbReference>
<dbReference type="EMBL" id="LOKL01000142">
    <property type="protein sequence ID" value="MBZ3925894.1"/>
    <property type="molecule type" value="Genomic_DNA"/>
</dbReference>
<feature type="binding site" evidence="7">
    <location>
        <position position="567"/>
    </location>
    <ligand>
        <name>Ca(2+)</name>
        <dbReference type="ChEBI" id="CHEBI:29108"/>
    </ligand>
</feature>
<feature type="domain" description="Peptidase S53" evidence="9">
    <location>
        <begin position="210"/>
        <end position="589"/>
    </location>
</feature>
<dbReference type="Pfam" id="PF00082">
    <property type="entry name" value="Peptidase_S8"/>
    <property type="match status" value="1"/>
</dbReference>
<evidence type="ECO:0000256" key="8">
    <source>
        <dbReference type="SAM" id="SignalP"/>
    </source>
</evidence>
<dbReference type="PROSITE" id="PS51695">
    <property type="entry name" value="SEDOLISIN"/>
    <property type="match status" value="1"/>
</dbReference>
<feature type="binding site" evidence="7">
    <location>
        <position position="569"/>
    </location>
    <ligand>
        <name>Ca(2+)</name>
        <dbReference type="ChEBI" id="CHEBI:29108"/>
    </ligand>
</feature>
<dbReference type="GO" id="GO:0008240">
    <property type="term" value="F:tripeptidyl-peptidase activity"/>
    <property type="evidence" value="ECO:0007669"/>
    <property type="project" value="TreeGrafter"/>
</dbReference>
<dbReference type="InterPro" id="IPR000209">
    <property type="entry name" value="Peptidase_S8/S53_dom"/>
</dbReference>
<keyword evidence="2 7" id="KW-0479">Metal-binding</keyword>
<dbReference type="Pfam" id="PF09286">
    <property type="entry name" value="Pro-kuma_activ"/>
    <property type="match status" value="1"/>
</dbReference>
<accession>A0AAW4RP22</accession>
<keyword evidence="5 7" id="KW-0106">Calcium</keyword>
<dbReference type="GO" id="GO:0006508">
    <property type="term" value="P:proteolysis"/>
    <property type="evidence" value="ECO:0007669"/>
    <property type="project" value="UniProtKB-KW"/>
</dbReference>
<evidence type="ECO:0000313" key="11">
    <source>
        <dbReference type="Proteomes" id="UP000825388"/>
    </source>
</evidence>
<sequence length="591" mass="61425">MMTRSFSQAVLACAVALGMTGIAQAAEQAPAQLGVGGVGGVGGALAPQRILQVGLVLKPQVAMRQQHAAVEQWLMRDGGDPLLRGQLARASAASTSAIAQVKAYLSRYGITDVRPATDGRLLQVRATAAALQAALGTPLRVVSADGRVGVAAAQGAVAVPAGLQAVVLGVVGLDGTAGAKVAPNGAPLAAARTSLLNSSAVVAAKSSGAEVVRHSIEELNSAYGADTLAPASDIVGAVIAAGNLENTLARLQSFQALHGLHTPVAVVTVGDPGAPGYQSNAASKDSEVEWDMDTQLLVGSAGGLKRLVIYNIPDFSWKSIIDGMARAADDNLARVVSMSIYGQEIQVNDAVFQAMDASLTKAVRQGQNFVICSGDDGVYLPLSARANAPYYDTLAGRPDLRQVGWPASHRYAIAVGATELLTQDGNPGSYASERVWNAGVGRQLSQGGVSKIAYAPQWQRTLLPGQTASGYRAVPDVSFNGSFYSSAQIRGTDAQGNEAAWYVWGTSAATPTFAGYIARLLQSHPNLGFVAPQIYQYASQRHDAQRAHDVVVGSNGLYRDGYNASYGWDFASGWGSMNIGDFDRFLTQASP</sequence>
<dbReference type="AlphaFoldDB" id="A0AAW4RP22"/>
<dbReference type="SMART" id="SM00944">
    <property type="entry name" value="Pro-kuma_activ"/>
    <property type="match status" value="1"/>
</dbReference>
<keyword evidence="4 7" id="KW-0720">Serine protease</keyword>
<feature type="signal peptide" evidence="8">
    <location>
        <begin position="1"/>
        <end position="25"/>
    </location>
</feature>
<feature type="chain" id="PRO_5043498611" evidence="8">
    <location>
        <begin position="26"/>
        <end position="591"/>
    </location>
</feature>
<comment type="caution">
    <text evidence="10">The sequence shown here is derived from an EMBL/GenBank/DDBJ whole genome shotgun (WGS) entry which is preliminary data.</text>
</comment>
<gene>
    <name evidence="10" type="ORF">Xseb_17905</name>
</gene>
<dbReference type="GO" id="GO:0046872">
    <property type="term" value="F:metal ion binding"/>
    <property type="evidence" value="ECO:0007669"/>
    <property type="project" value="UniProtKB-UniRule"/>
</dbReference>
<evidence type="ECO:0000256" key="5">
    <source>
        <dbReference type="ARBA" id="ARBA00022837"/>
    </source>
</evidence>
<dbReference type="GO" id="GO:0004252">
    <property type="term" value="F:serine-type endopeptidase activity"/>
    <property type="evidence" value="ECO:0007669"/>
    <property type="project" value="UniProtKB-UniRule"/>
</dbReference>
<dbReference type="SUPFAM" id="SSF54897">
    <property type="entry name" value="Protease propeptides/inhibitors"/>
    <property type="match status" value="1"/>
</dbReference>
<dbReference type="InterPro" id="IPR050819">
    <property type="entry name" value="Tripeptidyl-peptidase_I"/>
</dbReference>
<feature type="active site" description="Charge relay system" evidence="7">
    <location>
        <position position="507"/>
    </location>
</feature>
<dbReference type="Proteomes" id="UP000825388">
    <property type="component" value="Unassembled WGS sequence"/>
</dbReference>
<reference evidence="10" key="1">
    <citation type="submission" date="2015-12" db="EMBL/GenBank/DDBJ databases">
        <authorList>
            <person name="Bansal K."/>
            <person name="Midha S."/>
            <person name="Patil P.B."/>
        </authorList>
    </citation>
    <scope>NUCLEOTIDE SEQUENCE</scope>
    <source>
        <strain evidence="10">LMG867</strain>
    </source>
</reference>
<feature type="binding site" evidence="7">
    <location>
        <position position="550"/>
    </location>
    <ligand>
        <name>Ca(2+)</name>
        <dbReference type="ChEBI" id="CHEBI:29108"/>
    </ligand>
</feature>
<keyword evidence="6" id="KW-0865">Zymogen</keyword>
<dbReference type="InterPro" id="IPR030400">
    <property type="entry name" value="Sedolisin_dom"/>
</dbReference>
<dbReference type="SUPFAM" id="SSF52743">
    <property type="entry name" value="Subtilisin-like"/>
    <property type="match status" value="1"/>
</dbReference>
<dbReference type="InterPro" id="IPR036852">
    <property type="entry name" value="Peptidase_S8/S53_dom_sf"/>
</dbReference>
<dbReference type="Gene3D" id="3.40.50.200">
    <property type="entry name" value="Peptidase S8/S53 domain"/>
    <property type="match status" value="1"/>
</dbReference>
<keyword evidence="3 7" id="KW-0378">Hydrolase</keyword>
<dbReference type="RefSeq" id="WP_089113053.1">
    <property type="nucleotide sequence ID" value="NZ_LOKL01000142.1"/>
</dbReference>
<dbReference type="PANTHER" id="PTHR14218">
    <property type="entry name" value="PROTEASE S8 TRIPEPTIDYL PEPTIDASE I CLN2"/>
    <property type="match status" value="1"/>
</dbReference>
<evidence type="ECO:0000313" key="10">
    <source>
        <dbReference type="EMBL" id="MBZ3925894.1"/>
    </source>
</evidence>
<dbReference type="PANTHER" id="PTHR14218:SF15">
    <property type="entry name" value="TRIPEPTIDYL-PEPTIDASE 1"/>
    <property type="match status" value="1"/>
</dbReference>